<gene>
    <name evidence="4" type="ORF">EV385_5304</name>
</gene>
<proteinExistence type="inferred from homology"/>
<dbReference type="EMBL" id="SHKY01000001">
    <property type="protein sequence ID" value="RZU53381.1"/>
    <property type="molecule type" value="Genomic_DNA"/>
</dbReference>
<keyword evidence="5" id="KW-1185">Reference proteome</keyword>
<dbReference type="SUPFAM" id="SSF49764">
    <property type="entry name" value="HSP20-like chaperones"/>
    <property type="match status" value="1"/>
</dbReference>
<evidence type="ECO:0000259" key="3">
    <source>
        <dbReference type="PROSITE" id="PS01031"/>
    </source>
</evidence>
<dbReference type="RefSeq" id="WP_130511874.1">
    <property type="nucleotide sequence ID" value="NZ_SHKY01000001.1"/>
</dbReference>
<dbReference type="CDD" id="cd06464">
    <property type="entry name" value="ACD_sHsps-like"/>
    <property type="match status" value="1"/>
</dbReference>
<feature type="domain" description="SHSP" evidence="3">
    <location>
        <begin position="20"/>
        <end position="130"/>
    </location>
</feature>
<dbReference type="PROSITE" id="PS01031">
    <property type="entry name" value="SHSP"/>
    <property type="match status" value="1"/>
</dbReference>
<comment type="similarity">
    <text evidence="1 2">Belongs to the small heat shock protein (HSP20) family.</text>
</comment>
<dbReference type="OrthoDB" id="3855217at2"/>
<comment type="caution">
    <text evidence="4">The sequence shown here is derived from an EMBL/GenBank/DDBJ whole genome shotgun (WGS) entry which is preliminary data.</text>
</comment>
<dbReference type="PANTHER" id="PTHR11527">
    <property type="entry name" value="HEAT-SHOCK PROTEIN 20 FAMILY MEMBER"/>
    <property type="match status" value="1"/>
</dbReference>
<dbReference type="Pfam" id="PF00011">
    <property type="entry name" value="HSP20"/>
    <property type="match status" value="1"/>
</dbReference>
<dbReference type="InterPro" id="IPR031107">
    <property type="entry name" value="Small_HSP"/>
</dbReference>
<evidence type="ECO:0000313" key="4">
    <source>
        <dbReference type="EMBL" id="RZU53381.1"/>
    </source>
</evidence>
<accession>A0A4Q7ZRF2</accession>
<dbReference type="Gene3D" id="2.60.40.790">
    <property type="match status" value="1"/>
</dbReference>
<name>A0A4Q7ZRF2_9ACTN</name>
<dbReference type="InterPro" id="IPR008978">
    <property type="entry name" value="HSP20-like_chaperone"/>
</dbReference>
<sequence>MTSLLPRLFGDVTDWFDAEFPRTGQLIRFEDRLSDTEYLLRAELPGVDPEKDVEVTVDHGLLIIRAERREEERGMNRSEFRYGGLQRAVRLPGNADEDHVAATYRDGILEVTVPLKAAEPTGRQIPIAKQE</sequence>
<evidence type="ECO:0000256" key="2">
    <source>
        <dbReference type="RuleBase" id="RU003616"/>
    </source>
</evidence>
<reference evidence="4 5" key="1">
    <citation type="submission" date="2019-02" db="EMBL/GenBank/DDBJ databases">
        <title>Sequencing the genomes of 1000 actinobacteria strains.</title>
        <authorList>
            <person name="Klenk H.-P."/>
        </authorList>
    </citation>
    <scope>NUCLEOTIDE SEQUENCE [LARGE SCALE GENOMIC DNA]</scope>
    <source>
        <strain evidence="4 5">DSM 45162</strain>
    </source>
</reference>
<organism evidence="4 5">
    <name type="scientific">Krasilnikovia cinnamomea</name>
    <dbReference type="NCBI Taxonomy" id="349313"/>
    <lineage>
        <taxon>Bacteria</taxon>
        <taxon>Bacillati</taxon>
        <taxon>Actinomycetota</taxon>
        <taxon>Actinomycetes</taxon>
        <taxon>Micromonosporales</taxon>
        <taxon>Micromonosporaceae</taxon>
        <taxon>Krasilnikovia</taxon>
    </lineage>
</organism>
<evidence type="ECO:0000313" key="5">
    <source>
        <dbReference type="Proteomes" id="UP000292564"/>
    </source>
</evidence>
<dbReference type="InterPro" id="IPR002068">
    <property type="entry name" value="A-crystallin/Hsp20_dom"/>
</dbReference>
<evidence type="ECO:0000256" key="1">
    <source>
        <dbReference type="PROSITE-ProRule" id="PRU00285"/>
    </source>
</evidence>
<dbReference type="AlphaFoldDB" id="A0A4Q7ZRF2"/>
<dbReference type="Proteomes" id="UP000292564">
    <property type="component" value="Unassembled WGS sequence"/>
</dbReference>
<protein>
    <submittedName>
        <fullName evidence="4">HSP20 family molecular chaperone IbpA</fullName>
    </submittedName>
</protein>